<evidence type="ECO:0000256" key="1">
    <source>
        <dbReference type="ARBA" id="ARBA00022723"/>
    </source>
</evidence>
<keyword evidence="3" id="KW-0560">Oxidoreductase</keyword>
<protein>
    <submittedName>
        <fullName evidence="3">Catechol 2,3-dioxygenase</fullName>
    </submittedName>
</protein>
<dbReference type="InterPro" id="IPR029068">
    <property type="entry name" value="Glyas_Bleomycin-R_OHBP_Dase"/>
</dbReference>
<evidence type="ECO:0000313" key="4">
    <source>
        <dbReference type="Proteomes" id="UP000187550"/>
    </source>
</evidence>
<feature type="domain" description="VOC" evidence="2">
    <location>
        <begin position="11"/>
        <end position="127"/>
    </location>
</feature>
<dbReference type="CDD" id="cd07255">
    <property type="entry name" value="VOC_BsCatE_like_N"/>
    <property type="match status" value="1"/>
</dbReference>
<dbReference type="GO" id="GO:0051213">
    <property type="term" value="F:dioxygenase activity"/>
    <property type="evidence" value="ECO:0007669"/>
    <property type="project" value="UniProtKB-KW"/>
</dbReference>
<dbReference type="RefSeq" id="WP_076757403.1">
    <property type="nucleotide sequence ID" value="NZ_FTPL01000001.1"/>
</dbReference>
<dbReference type="AlphaFoldDB" id="A0A1U7PIV8"/>
<dbReference type="STRING" id="550447.SAMN05428946_1208"/>
<gene>
    <name evidence="3" type="ORF">SAMN05428946_1208</name>
</gene>
<dbReference type="PROSITE" id="PS00934">
    <property type="entry name" value="GLYOXALASE_I_1"/>
    <property type="match status" value="1"/>
</dbReference>
<dbReference type="Gene3D" id="3.10.180.10">
    <property type="entry name" value="2,3-Dihydroxybiphenyl 1,2-Dioxygenase, domain 1"/>
    <property type="match status" value="2"/>
</dbReference>
<dbReference type="PANTHER" id="PTHR43279">
    <property type="entry name" value="CATECHOL-2,3-DIOXYGENASE"/>
    <property type="match status" value="1"/>
</dbReference>
<dbReference type="InterPro" id="IPR004360">
    <property type="entry name" value="Glyas_Fos-R_dOase_dom"/>
</dbReference>
<dbReference type="Pfam" id="PF00903">
    <property type="entry name" value="Glyoxalase"/>
    <property type="match status" value="2"/>
</dbReference>
<evidence type="ECO:0000313" key="3">
    <source>
        <dbReference type="EMBL" id="SIT75953.1"/>
    </source>
</evidence>
<evidence type="ECO:0000259" key="2">
    <source>
        <dbReference type="PROSITE" id="PS51819"/>
    </source>
</evidence>
<dbReference type="GO" id="GO:0004462">
    <property type="term" value="F:lactoylglutathione lyase activity"/>
    <property type="evidence" value="ECO:0007669"/>
    <property type="project" value="InterPro"/>
</dbReference>
<dbReference type="PANTHER" id="PTHR43279:SF1">
    <property type="entry name" value="CATECHOL-2,3-DIOXYGENASE"/>
    <property type="match status" value="1"/>
</dbReference>
<accession>A0A1U7PIV8</accession>
<proteinExistence type="predicted"/>
<keyword evidence="1" id="KW-0479">Metal-binding</keyword>
<organism evidence="3 4">
    <name type="scientific">Edaphobacillus lindanitolerans</name>
    <dbReference type="NCBI Taxonomy" id="550447"/>
    <lineage>
        <taxon>Bacteria</taxon>
        <taxon>Bacillati</taxon>
        <taxon>Bacillota</taxon>
        <taxon>Bacilli</taxon>
        <taxon>Bacillales</taxon>
        <taxon>Bacillaceae</taxon>
        <taxon>Edaphobacillus</taxon>
    </lineage>
</organism>
<sequence length="283" mass="30743">MSQFHKQPATHVGAVELNVLDLAEMTGFYTEVIGLRILEEQGQRVELTADGRTPLLVLNEREGLHPKLPRRAGLYHFALLLPSREDLGAAIRHLSVHGIGLGAADHLVSEAIYLNDPEGNGIEIYRDLPPEGWIWEGPEVRMATDPLDAQAILAAADAQGVKWAGIPEQTLMGHIHLHVSDLEAARQFYGEGLGFEVVSRYPQALFMSTAGYHHHIGLNTWNGAGAPPQGSDSAGLAEFSVVYPDETSKQEAAGRLRALGFEPAEREGRISVTDPSGNRLSLV</sequence>
<dbReference type="PROSITE" id="PS51819">
    <property type="entry name" value="VOC"/>
    <property type="match status" value="2"/>
</dbReference>
<keyword evidence="3" id="KW-0223">Dioxygenase</keyword>
<dbReference type="OrthoDB" id="9792626at2"/>
<dbReference type="Proteomes" id="UP000187550">
    <property type="component" value="Unassembled WGS sequence"/>
</dbReference>
<dbReference type="GO" id="GO:0046872">
    <property type="term" value="F:metal ion binding"/>
    <property type="evidence" value="ECO:0007669"/>
    <property type="project" value="UniProtKB-KW"/>
</dbReference>
<dbReference type="InterPro" id="IPR037523">
    <property type="entry name" value="VOC_core"/>
</dbReference>
<dbReference type="InterPro" id="IPR018146">
    <property type="entry name" value="Glyoxalase_1_CS"/>
</dbReference>
<feature type="domain" description="VOC" evidence="2">
    <location>
        <begin position="171"/>
        <end position="283"/>
    </location>
</feature>
<dbReference type="EMBL" id="FTPL01000001">
    <property type="protein sequence ID" value="SIT75953.1"/>
    <property type="molecule type" value="Genomic_DNA"/>
</dbReference>
<dbReference type="SUPFAM" id="SSF54593">
    <property type="entry name" value="Glyoxalase/Bleomycin resistance protein/Dihydroxybiphenyl dioxygenase"/>
    <property type="match status" value="2"/>
</dbReference>
<name>A0A1U7PIV8_9BACI</name>
<dbReference type="CDD" id="cd16359">
    <property type="entry name" value="VOC_BsCatE_like_C"/>
    <property type="match status" value="1"/>
</dbReference>
<reference evidence="4" key="1">
    <citation type="submission" date="2017-01" db="EMBL/GenBank/DDBJ databases">
        <authorList>
            <person name="Varghese N."/>
            <person name="Submissions S."/>
        </authorList>
    </citation>
    <scope>NUCLEOTIDE SEQUENCE [LARGE SCALE GENOMIC DNA]</scope>
    <source>
        <strain evidence="4">MNA4</strain>
    </source>
</reference>
<keyword evidence="4" id="KW-1185">Reference proteome</keyword>